<comment type="caution">
    <text evidence="2">The sequence shown here is derived from an EMBL/GenBank/DDBJ whole genome shotgun (WGS) entry which is preliminary data.</text>
</comment>
<keyword evidence="1" id="KW-0472">Membrane</keyword>
<dbReference type="Proteomes" id="UP000247689">
    <property type="component" value="Unassembled WGS sequence"/>
</dbReference>
<feature type="transmembrane region" description="Helical" evidence="1">
    <location>
        <begin position="101"/>
        <end position="125"/>
    </location>
</feature>
<proteinExistence type="predicted"/>
<feature type="transmembrane region" description="Helical" evidence="1">
    <location>
        <begin position="71"/>
        <end position="95"/>
    </location>
</feature>
<evidence type="ECO:0000313" key="3">
    <source>
        <dbReference type="Proteomes" id="UP000247689"/>
    </source>
</evidence>
<keyword evidence="1" id="KW-1133">Transmembrane helix</keyword>
<name>A0A318CZZ1_9GAMM</name>
<keyword evidence="1" id="KW-0812">Transmembrane</keyword>
<protein>
    <submittedName>
        <fullName evidence="2">Uncharacterized protein</fullName>
    </submittedName>
</protein>
<dbReference type="EMBL" id="QICH01000003">
    <property type="protein sequence ID" value="PXF62552.1"/>
    <property type="molecule type" value="Genomic_DNA"/>
</dbReference>
<dbReference type="RefSeq" id="WP_110201461.1">
    <property type="nucleotide sequence ID" value="NZ_QICH01000003.1"/>
</dbReference>
<dbReference type="AlphaFoldDB" id="A0A318CZZ1"/>
<sequence length="135" mass="14743">MANNDTYKVGRALFVAPLIPSLLIVMLSLLFSEEYDVAMLTVLLVMTVISYMVTFIIGLPTFALLNKLYHLNIITLSVSGAILGAVSLAVIDIFLNLYNEASLPLLFGAVIGFITSFIFGLVAGVKVLNNHSRRY</sequence>
<gene>
    <name evidence="2" type="ORF">DL796_09430</name>
</gene>
<organism evidence="2 3">
    <name type="scientific">Kangiella spongicola</name>
    <dbReference type="NCBI Taxonomy" id="796379"/>
    <lineage>
        <taxon>Bacteria</taxon>
        <taxon>Pseudomonadati</taxon>
        <taxon>Pseudomonadota</taxon>
        <taxon>Gammaproteobacteria</taxon>
        <taxon>Kangiellales</taxon>
        <taxon>Kangiellaceae</taxon>
        <taxon>Kangiella</taxon>
    </lineage>
</organism>
<reference evidence="2 3" key="1">
    <citation type="submission" date="2018-05" db="EMBL/GenBank/DDBJ databases">
        <title>Kangiella spongicola genome sequence.</title>
        <authorList>
            <person name="Maclea K.S."/>
            <person name="Goen A.E."/>
            <person name="Kelley C."/>
            <person name="Underriner A."/>
            <person name="Silverwood T."/>
            <person name="Trachtenberg A.M."/>
        </authorList>
    </citation>
    <scope>NUCLEOTIDE SEQUENCE [LARGE SCALE GENOMIC DNA]</scope>
    <source>
        <strain evidence="2 3">ATCC BAA-2076</strain>
    </source>
</reference>
<accession>A0A318CZZ1</accession>
<evidence type="ECO:0000313" key="2">
    <source>
        <dbReference type="EMBL" id="PXF62552.1"/>
    </source>
</evidence>
<feature type="transmembrane region" description="Helical" evidence="1">
    <location>
        <begin position="12"/>
        <end position="31"/>
    </location>
</feature>
<keyword evidence="3" id="KW-1185">Reference proteome</keyword>
<feature type="transmembrane region" description="Helical" evidence="1">
    <location>
        <begin position="37"/>
        <end position="59"/>
    </location>
</feature>
<evidence type="ECO:0000256" key="1">
    <source>
        <dbReference type="SAM" id="Phobius"/>
    </source>
</evidence>